<comment type="caution">
    <text evidence="4">The sequence shown here is derived from an EMBL/GenBank/DDBJ whole genome shotgun (WGS) entry which is preliminary data.</text>
</comment>
<dbReference type="Proteomes" id="UP000019484">
    <property type="component" value="Unassembled WGS sequence"/>
</dbReference>
<dbReference type="OrthoDB" id="10652995at2759"/>
<feature type="region of interest" description="Disordered" evidence="2">
    <location>
        <begin position="1299"/>
        <end position="1320"/>
    </location>
</feature>
<gene>
    <name evidence="4" type="ORF">A1O1_01943</name>
</gene>
<evidence type="ECO:0000256" key="1">
    <source>
        <dbReference type="SAM" id="Coils"/>
    </source>
</evidence>
<feature type="region of interest" description="Disordered" evidence="2">
    <location>
        <begin position="1126"/>
        <end position="1152"/>
    </location>
</feature>
<feature type="compositionally biased region" description="Polar residues" evidence="2">
    <location>
        <begin position="1074"/>
        <end position="1090"/>
    </location>
</feature>
<feature type="compositionally biased region" description="Polar residues" evidence="2">
    <location>
        <begin position="1436"/>
        <end position="1453"/>
    </location>
</feature>
<dbReference type="RefSeq" id="XP_007721045.1">
    <property type="nucleotide sequence ID" value="XM_007722855.1"/>
</dbReference>
<feature type="compositionally biased region" description="Low complexity" evidence="2">
    <location>
        <begin position="484"/>
        <end position="507"/>
    </location>
</feature>
<feature type="coiled-coil region" evidence="1">
    <location>
        <begin position="155"/>
        <end position="189"/>
    </location>
</feature>
<dbReference type="EMBL" id="AMWN01000002">
    <property type="protein sequence ID" value="EXJ93551.1"/>
    <property type="molecule type" value="Genomic_DNA"/>
</dbReference>
<feature type="compositionally biased region" description="Polar residues" evidence="2">
    <location>
        <begin position="579"/>
        <end position="599"/>
    </location>
</feature>
<keyword evidence="5" id="KW-1185">Reference proteome</keyword>
<evidence type="ECO:0000256" key="2">
    <source>
        <dbReference type="SAM" id="MobiDB-lite"/>
    </source>
</evidence>
<keyword evidence="3" id="KW-0472">Membrane</keyword>
<feature type="compositionally biased region" description="Low complexity" evidence="2">
    <location>
        <begin position="1126"/>
        <end position="1151"/>
    </location>
</feature>
<feature type="region of interest" description="Disordered" evidence="2">
    <location>
        <begin position="375"/>
        <end position="464"/>
    </location>
</feature>
<feature type="region of interest" description="Disordered" evidence="2">
    <location>
        <begin position="1"/>
        <end position="117"/>
    </location>
</feature>
<feature type="compositionally biased region" description="Polar residues" evidence="2">
    <location>
        <begin position="669"/>
        <end position="685"/>
    </location>
</feature>
<organism evidence="4 5">
    <name type="scientific">Capronia coronata CBS 617.96</name>
    <dbReference type="NCBI Taxonomy" id="1182541"/>
    <lineage>
        <taxon>Eukaryota</taxon>
        <taxon>Fungi</taxon>
        <taxon>Dikarya</taxon>
        <taxon>Ascomycota</taxon>
        <taxon>Pezizomycotina</taxon>
        <taxon>Eurotiomycetes</taxon>
        <taxon>Chaetothyriomycetidae</taxon>
        <taxon>Chaetothyriales</taxon>
        <taxon>Herpotrichiellaceae</taxon>
        <taxon>Capronia</taxon>
    </lineage>
</organism>
<keyword evidence="1" id="KW-0175">Coiled coil</keyword>
<keyword evidence="3" id="KW-0812">Transmembrane</keyword>
<feature type="compositionally biased region" description="Basic and acidic residues" evidence="2">
    <location>
        <begin position="900"/>
        <end position="912"/>
    </location>
</feature>
<feature type="transmembrane region" description="Helical" evidence="3">
    <location>
        <begin position="1158"/>
        <end position="1177"/>
    </location>
</feature>
<feature type="compositionally biased region" description="Basic and acidic residues" evidence="2">
    <location>
        <begin position="1303"/>
        <end position="1320"/>
    </location>
</feature>
<dbReference type="HOGENOM" id="CLU_247154_0_0_1"/>
<evidence type="ECO:0000313" key="4">
    <source>
        <dbReference type="EMBL" id="EXJ93551.1"/>
    </source>
</evidence>
<feature type="compositionally biased region" description="Basic and acidic residues" evidence="2">
    <location>
        <begin position="1455"/>
        <end position="1466"/>
    </location>
</feature>
<feature type="compositionally biased region" description="Polar residues" evidence="2">
    <location>
        <begin position="630"/>
        <end position="657"/>
    </location>
</feature>
<feature type="region of interest" description="Disordered" evidence="2">
    <location>
        <begin position="1243"/>
        <end position="1275"/>
    </location>
</feature>
<protein>
    <submittedName>
        <fullName evidence="4">Uncharacterized protein</fullName>
    </submittedName>
</protein>
<feature type="region of interest" description="Disordered" evidence="2">
    <location>
        <begin position="1420"/>
        <end position="1497"/>
    </location>
</feature>
<dbReference type="STRING" id="1182541.W9YWA2"/>
<feature type="compositionally biased region" description="Acidic residues" evidence="2">
    <location>
        <begin position="1025"/>
        <end position="1039"/>
    </location>
</feature>
<feature type="compositionally biased region" description="Polar residues" evidence="2">
    <location>
        <begin position="391"/>
        <end position="407"/>
    </location>
</feature>
<feature type="region of interest" description="Disordered" evidence="2">
    <location>
        <begin position="998"/>
        <end position="1100"/>
    </location>
</feature>
<accession>W9YWA2</accession>
<keyword evidence="3" id="KW-1133">Transmembrane helix</keyword>
<reference evidence="4 5" key="1">
    <citation type="submission" date="2013-03" db="EMBL/GenBank/DDBJ databases">
        <title>The Genome Sequence of Capronia coronata CBS 617.96.</title>
        <authorList>
            <consortium name="The Broad Institute Genomics Platform"/>
            <person name="Cuomo C."/>
            <person name="de Hoog S."/>
            <person name="Gorbushina A."/>
            <person name="Walker B."/>
            <person name="Young S.K."/>
            <person name="Zeng Q."/>
            <person name="Gargeya S."/>
            <person name="Fitzgerald M."/>
            <person name="Haas B."/>
            <person name="Abouelleil A."/>
            <person name="Allen A.W."/>
            <person name="Alvarado L."/>
            <person name="Arachchi H.M."/>
            <person name="Berlin A.M."/>
            <person name="Chapman S.B."/>
            <person name="Gainer-Dewar J."/>
            <person name="Goldberg J."/>
            <person name="Griggs A."/>
            <person name="Gujja S."/>
            <person name="Hansen M."/>
            <person name="Howarth C."/>
            <person name="Imamovic A."/>
            <person name="Ireland A."/>
            <person name="Larimer J."/>
            <person name="McCowan C."/>
            <person name="Murphy C."/>
            <person name="Pearson M."/>
            <person name="Poon T.W."/>
            <person name="Priest M."/>
            <person name="Roberts A."/>
            <person name="Saif S."/>
            <person name="Shea T."/>
            <person name="Sisk P."/>
            <person name="Sykes S."/>
            <person name="Wortman J."/>
            <person name="Nusbaum C."/>
            <person name="Birren B."/>
        </authorList>
    </citation>
    <scope>NUCLEOTIDE SEQUENCE [LARGE SCALE GENOMIC DNA]</scope>
    <source>
        <strain evidence="4 5">CBS 617.96</strain>
    </source>
</reference>
<feature type="compositionally biased region" description="Low complexity" evidence="2">
    <location>
        <begin position="428"/>
        <end position="445"/>
    </location>
</feature>
<feature type="compositionally biased region" description="Low complexity" evidence="2">
    <location>
        <begin position="1487"/>
        <end position="1497"/>
    </location>
</feature>
<evidence type="ECO:0000256" key="3">
    <source>
        <dbReference type="SAM" id="Phobius"/>
    </source>
</evidence>
<feature type="compositionally biased region" description="Polar residues" evidence="2">
    <location>
        <begin position="998"/>
        <end position="1007"/>
    </location>
</feature>
<feature type="transmembrane region" description="Helical" evidence="3">
    <location>
        <begin position="976"/>
        <end position="996"/>
    </location>
</feature>
<feature type="region of interest" description="Disordered" evidence="2">
    <location>
        <begin position="1343"/>
        <end position="1394"/>
    </location>
</feature>
<dbReference type="GeneID" id="19156844"/>
<feature type="compositionally biased region" description="Pro residues" evidence="2">
    <location>
        <begin position="409"/>
        <end position="419"/>
    </location>
</feature>
<feature type="region of interest" description="Disordered" evidence="2">
    <location>
        <begin position="883"/>
        <end position="914"/>
    </location>
</feature>
<name>W9YWA2_9EURO</name>
<feature type="compositionally biased region" description="Polar residues" evidence="2">
    <location>
        <begin position="1372"/>
        <end position="1394"/>
    </location>
</feature>
<proteinExistence type="predicted"/>
<evidence type="ECO:0000313" key="5">
    <source>
        <dbReference type="Proteomes" id="UP000019484"/>
    </source>
</evidence>
<feature type="coiled-coil region" evidence="1">
    <location>
        <begin position="218"/>
        <end position="301"/>
    </location>
</feature>
<sequence>MESTPKTPDADTEIPTGQQVASVSREGSGLGLLTSPQRKLERPRASGRRAEFSPPRRSPPTSNGSGSGRIYNSIIAQASPLLKAAADTKREPDQLVENTEEAPGPIPYEPSASATSMPEVPPVLQQGNAETDKLAEKHIPDEEMRAKYGPLLAQKEYLQKEQKELGNKMDILEREYETQREQLEKYPEKLSQVEDIVAQTKQEVVLIAGTANFLYDSYLDIKQNLEALKRRNADFERSNNVCLQEAAAARKTEQEALDKYHSKDEEMANLLKMLEESKTENMRLKSQLQASKKQYEGLRKDLEGCRRWLDKARTEQLRKDRDQLQFCDNWLMDLLPKKQPFRHLSTSSATQYQTLEDYINSSPMGTVPPSIKSLANTPRSATVRHLPPRNRASTGPMLSNMRFSLPQSPRHPVPSPARPLQPAALDNSVPASSQAQVESAASSPQLPYWVTEGNGENASPRPSRMSLDLADLQKQINISGLVFSGSPSNRLSLPRSLDSPSRPAPLRIRTAAGQGQEEEGISSAGAVREDNGSQRSPGQTGSRDEVEPAVNRQSPPGRSAEPAEGGDGGSDDAADLESQSRLETLSPISLTSMNIPGSNNKDEEPDAEIESIRTPATAGDLSDVSEESHAQSLQIASSGRNTPAPSPGSNSVSQDLVSSEELLPPPRTSNPETAIQRRSSSSLSNPRYLKADNNTTSSSTSNMRLLNGSRRTSMSERPRVAARNLAPIKTIPQALQSSIPTKVSPLRTPVRLLGSADEAPISRTTSLSPRLVKVDDTAATSSAIGYPQTPGLRRRAPMSPLNASYQPPHLQLSTPFEERLQANVMSTPSPPQPFAGLRTPEINAESSEDVSPGTTIVGSDYSDNGGSGHACCFPDDEGAGTLRSISLSPTLSPRPGEAFQVHHTDGRPRDVSSDDDFAAQRHPVMEPIDDVCGGTIILAENYGTTPGFISKGVSALRRLPVDPRMSPSLSSGTLEVVMTPIVSTMASLASAIASIGRNSDSPLNRSHSPARGSGSGSGSGRESESEPEIGSESELETEDDYKTPVPTSPQRSDRTETADSTSRLGPRTMHRENSSSGPFSQGQNISSQSKTAREGKSYSTWPSPLGAKWKQWAQQYKISSSFGRLSRITSTTPTPTPTSTSTVTPSSQSPSTRRRRHLFIVILVAYVTMALFVLKYGPMATFYSSTSTNPTTARIPRHTMESSLNRQDSMMSTYPSDQTQAHEAALTEMDASTLTLTLTEIPRPVEPCTPVPKKTRFAHDHTHPKSAGGTAHSSPANHLDELCTLTPLHASTSCVIPNEMPDLESRSDSEAGSESHCDHAQVSDNIQSIYSWVIKSITDLSRRYSTRTSESRSRTSVFTLVPKADPKEALSKQDTGTGDTSKTVSPPTTRLVSLTPLSPQDAASMPLFSYQNQSLLEMQQKEREKQKKNRKQKQNPSQTLWTKILNQPQNPDQVESYHDHRQDNTKSHHNHYTPAKDSNRNDHFSHSQYQYQYQSQRRSSRSVGPAYWGFVPGLERRLDMFKLDLLNWLMGEE</sequence>
<feature type="compositionally biased region" description="Basic and acidic residues" evidence="2">
    <location>
        <begin position="38"/>
        <end position="51"/>
    </location>
</feature>
<feature type="compositionally biased region" description="Low complexity" evidence="2">
    <location>
        <begin position="693"/>
        <end position="702"/>
    </location>
</feature>
<feature type="region of interest" description="Disordered" evidence="2">
    <location>
        <begin position="484"/>
        <end position="718"/>
    </location>
</feature>